<reference evidence="2" key="1">
    <citation type="submission" date="2020-10" db="EMBL/GenBank/DDBJ databases">
        <title>The Whole-Genome Sequence of Metschnikowia persimmonesis, a Novel Endophytic Yeast Species Isolated from Medicinal Plant Diospyros kaki Thumb.</title>
        <authorList>
            <person name="Rahmat E."/>
            <person name="Kang Y."/>
        </authorList>
    </citation>
    <scope>NUCLEOTIDE SEQUENCE</scope>
    <source>
        <strain evidence="2">KIOM G15050</strain>
    </source>
</reference>
<sequence>MTESDKDTSNHSSPPQETSLQDASVSESRSPQVATLPGDVLGPLGDVSSADSCSILGGSLITGDTPCVRTEKVSLIRKHMHSIIPQSGGYALSATMQNSILQE</sequence>
<dbReference type="EMBL" id="JACBPP010000007">
    <property type="protein sequence ID" value="KAF8000469.1"/>
    <property type="molecule type" value="Genomic_DNA"/>
</dbReference>
<feature type="region of interest" description="Disordered" evidence="1">
    <location>
        <begin position="1"/>
        <end position="44"/>
    </location>
</feature>
<proteinExistence type="predicted"/>
<evidence type="ECO:0000313" key="3">
    <source>
        <dbReference type="Proteomes" id="UP000649328"/>
    </source>
</evidence>
<evidence type="ECO:0000313" key="2">
    <source>
        <dbReference type="EMBL" id="KAF8000469.1"/>
    </source>
</evidence>
<dbReference type="Proteomes" id="UP000649328">
    <property type="component" value="Unassembled WGS sequence"/>
</dbReference>
<gene>
    <name evidence="2" type="ORF">HF325_005398</name>
</gene>
<keyword evidence="3" id="KW-1185">Reference proteome</keyword>
<protein>
    <submittedName>
        <fullName evidence="2">Uncharacterized protein</fullName>
    </submittedName>
</protein>
<dbReference type="AlphaFoldDB" id="A0A8H7GQ56"/>
<feature type="compositionally biased region" description="Polar residues" evidence="1">
    <location>
        <begin position="10"/>
        <end position="33"/>
    </location>
</feature>
<organism evidence="2 3">
    <name type="scientific">Metschnikowia pulcherrima</name>
    <dbReference type="NCBI Taxonomy" id="27326"/>
    <lineage>
        <taxon>Eukaryota</taxon>
        <taxon>Fungi</taxon>
        <taxon>Dikarya</taxon>
        <taxon>Ascomycota</taxon>
        <taxon>Saccharomycotina</taxon>
        <taxon>Pichiomycetes</taxon>
        <taxon>Metschnikowiaceae</taxon>
        <taxon>Metschnikowia</taxon>
    </lineage>
</organism>
<name>A0A8H7GQ56_9ASCO</name>
<evidence type="ECO:0000256" key="1">
    <source>
        <dbReference type="SAM" id="MobiDB-lite"/>
    </source>
</evidence>
<comment type="caution">
    <text evidence="2">The sequence shown here is derived from an EMBL/GenBank/DDBJ whole genome shotgun (WGS) entry which is preliminary data.</text>
</comment>
<accession>A0A8H7GQ56</accession>